<dbReference type="Proteomes" id="UP001341840">
    <property type="component" value="Unassembled WGS sequence"/>
</dbReference>
<proteinExistence type="predicted"/>
<gene>
    <name evidence="1" type="ORF">PIB30_066135</name>
</gene>
<dbReference type="EMBL" id="JASCZI010272530">
    <property type="protein sequence ID" value="MED6222631.1"/>
    <property type="molecule type" value="Genomic_DNA"/>
</dbReference>
<organism evidence="1 2">
    <name type="scientific">Stylosanthes scabra</name>
    <dbReference type="NCBI Taxonomy" id="79078"/>
    <lineage>
        <taxon>Eukaryota</taxon>
        <taxon>Viridiplantae</taxon>
        <taxon>Streptophyta</taxon>
        <taxon>Embryophyta</taxon>
        <taxon>Tracheophyta</taxon>
        <taxon>Spermatophyta</taxon>
        <taxon>Magnoliopsida</taxon>
        <taxon>eudicotyledons</taxon>
        <taxon>Gunneridae</taxon>
        <taxon>Pentapetalae</taxon>
        <taxon>rosids</taxon>
        <taxon>fabids</taxon>
        <taxon>Fabales</taxon>
        <taxon>Fabaceae</taxon>
        <taxon>Papilionoideae</taxon>
        <taxon>50 kb inversion clade</taxon>
        <taxon>dalbergioids sensu lato</taxon>
        <taxon>Dalbergieae</taxon>
        <taxon>Pterocarpus clade</taxon>
        <taxon>Stylosanthes</taxon>
    </lineage>
</organism>
<sequence>MGSCFRKERSRECVGRVVVPRGRRLLIMKAAVKGVHVAEFFIGDERVPMLGHAFQSKKAFRRQPN</sequence>
<accession>A0ABU6ZL09</accession>
<evidence type="ECO:0000313" key="2">
    <source>
        <dbReference type="Proteomes" id="UP001341840"/>
    </source>
</evidence>
<reference evidence="1 2" key="1">
    <citation type="journal article" date="2023" name="Plants (Basel)">
        <title>Bridging the Gap: Combining Genomics and Transcriptomics Approaches to Understand Stylosanthes scabra, an Orphan Legume from the Brazilian Caatinga.</title>
        <authorList>
            <person name="Ferreira-Neto J.R.C."/>
            <person name="da Silva M.D."/>
            <person name="Binneck E."/>
            <person name="de Melo N.F."/>
            <person name="da Silva R.H."/>
            <person name="de Melo A.L.T.M."/>
            <person name="Pandolfi V."/>
            <person name="Bustamante F.O."/>
            <person name="Brasileiro-Vidal A.C."/>
            <person name="Benko-Iseppon A.M."/>
        </authorList>
    </citation>
    <scope>NUCLEOTIDE SEQUENCE [LARGE SCALE GENOMIC DNA]</scope>
    <source>
        <tissue evidence="1">Leaves</tissue>
    </source>
</reference>
<evidence type="ECO:0008006" key="3">
    <source>
        <dbReference type="Google" id="ProtNLM"/>
    </source>
</evidence>
<name>A0ABU6ZL09_9FABA</name>
<evidence type="ECO:0000313" key="1">
    <source>
        <dbReference type="EMBL" id="MED6222631.1"/>
    </source>
</evidence>
<comment type="caution">
    <text evidence="1">The sequence shown here is derived from an EMBL/GenBank/DDBJ whole genome shotgun (WGS) entry which is preliminary data.</text>
</comment>
<keyword evidence="2" id="KW-1185">Reference proteome</keyword>
<protein>
    <recommendedName>
        <fullName evidence="3">Ribosomal protein S19</fullName>
    </recommendedName>
</protein>